<name>A0A7W0C6E9_9BACT</name>
<dbReference type="RefSeq" id="WP_181549733.1">
    <property type="nucleotide sequence ID" value="NZ_JACDUS010000001.1"/>
</dbReference>
<dbReference type="GO" id="GO:0016836">
    <property type="term" value="F:hydro-lyase activity"/>
    <property type="evidence" value="ECO:0007669"/>
    <property type="project" value="InterPro"/>
</dbReference>
<dbReference type="SUPFAM" id="SSF53613">
    <property type="entry name" value="Ribokinase-like"/>
    <property type="match status" value="1"/>
</dbReference>
<evidence type="ECO:0000313" key="2">
    <source>
        <dbReference type="EMBL" id="MBA2880064.1"/>
    </source>
</evidence>
<reference evidence="2 3" key="1">
    <citation type="submission" date="2020-07" db="EMBL/GenBank/DDBJ databases">
        <title>Genomic Encyclopedia of Type Strains, Phase IV (KMG-IV): sequencing the most valuable type-strain genomes for metagenomic binning, comparative biology and taxonomic classification.</title>
        <authorList>
            <person name="Goeker M."/>
        </authorList>
    </citation>
    <scope>NUCLEOTIDE SEQUENCE [LARGE SCALE GENOMIC DNA]</scope>
    <source>
        <strain evidence="2 3">DSM 17721</strain>
    </source>
</reference>
<evidence type="ECO:0000313" key="3">
    <source>
        <dbReference type="Proteomes" id="UP000525298"/>
    </source>
</evidence>
<dbReference type="Pfam" id="PF01256">
    <property type="entry name" value="Carb_kinase"/>
    <property type="match status" value="1"/>
</dbReference>
<protein>
    <recommendedName>
        <fullName evidence="1">YjeF C-terminal domain-containing protein</fullName>
    </recommendedName>
</protein>
<dbReference type="Proteomes" id="UP000525298">
    <property type="component" value="Unassembled WGS sequence"/>
</dbReference>
<organism evidence="2 3">
    <name type="scientific">Desulfosalsimonas propionicica</name>
    <dbReference type="NCBI Taxonomy" id="332175"/>
    <lineage>
        <taxon>Bacteria</taxon>
        <taxon>Pseudomonadati</taxon>
        <taxon>Thermodesulfobacteriota</taxon>
        <taxon>Desulfobacteria</taxon>
        <taxon>Desulfobacterales</taxon>
        <taxon>Desulfosalsimonadaceae</taxon>
        <taxon>Desulfosalsimonas</taxon>
    </lineage>
</organism>
<sequence length="286" mass="30667">MSAVVGTVPDQDFPLVCGNVRVSEQNLFIDNHCVAVNRGTPALLATAAKACAFFGADPPMAYLAGDIGGGGGSRKVYAYLEQILGQCRYESITFHYIQPDVDWHNRVLFAVEDMHPRPMLIADAGFMYAAKMSGQAAAYAVFTPDMGELAFLADPEAPHPFYTRGFIFHEPHRVKELIASAYVHGNASRYLLVKGKTDIAADENGILNTVSQPVVPAMEAIGGTGDIITGLISAFTGLGKDSLTACIQASAVSRLAGKLADPDPGTRVMDIIEQIPAALKRFFEEK</sequence>
<dbReference type="InterPro" id="IPR029056">
    <property type="entry name" value="Ribokinase-like"/>
</dbReference>
<accession>A0A7W0C6E9</accession>
<dbReference type="Gene3D" id="3.40.1190.20">
    <property type="match status" value="1"/>
</dbReference>
<feature type="domain" description="YjeF C-terminal" evidence="1">
    <location>
        <begin position="117"/>
        <end position="269"/>
    </location>
</feature>
<evidence type="ECO:0000259" key="1">
    <source>
        <dbReference type="Pfam" id="PF01256"/>
    </source>
</evidence>
<keyword evidence="3" id="KW-1185">Reference proteome</keyword>
<comment type="caution">
    <text evidence="2">The sequence shown here is derived from an EMBL/GenBank/DDBJ whole genome shotgun (WGS) entry which is preliminary data.</text>
</comment>
<proteinExistence type="predicted"/>
<gene>
    <name evidence="2" type="ORF">HNR65_000371</name>
</gene>
<dbReference type="EMBL" id="JACDUS010000001">
    <property type="protein sequence ID" value="MBA2880064.1"/>
    <property type="molecule type" value="Genomic_DNA"/>
</dbReference>
<dbReference type="AlphaFoldDB" id="A0A7W0C6E9"/>
<dbReference type="InterPro" id="IPR000631">
    <property type="entry name" value="CARKD"/>
</dbReference>